<evidence type="ECO:0000313" key="3">
    <source>
        <dbReference type="Proteomes" id="UP001596395"/>
    </source>
</evidence>
<keyword evidence="3" id="KW-1185">Reference proteome</keyword>
<proteinExistence type="predicted"/>
<organism evidence="2 3">
    <name type="scientific">Halorubellus litoreus</name>
    <dbReference type="NCBI Taxonomy" id="755308"/>
    <lineage>
        <taxon>Archaea</taxon>
        <taxon>Methanobacteriati</taxon>
        <taxon>Methanobacteriota</taxon>
        <taxon>Stenosarchaea group</taxon>
        <taxon>Halobacteria</taxon>
        <taxon>Halobacteriales</taxon>
        <taxon>Halorubellaceae</taxon>
        <taxon>Halorubellus</taxon>
    </lineage>
</organism>
<name>A0ABD5VCG8_9EURY</name>
<protein>
    <submittedName>
        <fullName evidence="2">Uncharacterized protein</fullName>
    </submittedName>
</protein>
<evidence type="ECO:0000313" key="2">
    <source>
        <dbReference type="EMBL" id="MFC6952168.1"/>
    </source>
</evidence>
<evidence type="ECO:0000256" key="1">
    <source>
        <dbReference type="SAM" id="MobiDB-lite"/>
    </source>
</evidence>
<dbReference type="Proteomes" id="UP001596395">
    <property type="component" value="Unassembled WGS sequence"/>
</dbReference>
<gene>
    <name evidence="2" type="ORF">ACFQGB_04760</name>
</gene>
<accession>A0ABD5VCG8</accession>
<dbReference type="EMBL" id="JBHSXN010000001">
    <property type="protein sequence ID" value="MFC6952168.1"/>
    <property type="molecule type" value="Genomic_DNA"/>
</dbReference>
<sequence>MGVIVAMVVLGAVAPFAVLAWVVHRGSPGGRVRSLAERKDAGRRVDTHAVRDRTEAAETAQKHLQQRTGDRGLLARLRGRRGS</sequence>
<dbReference type="RefSeq" id="WP_336349160.1">
    <property type="nucleotide sequence ID" value="NZ_JAZAQL010000001.1"/>
</dbReference>
<feature type="compositionally biased region" description="Basic and acidic residues" evidence="1">
    <location>
        <begin position="34"/>
        <end position="56"/>
    </location>
</feature>
<comment type="caution">
    <text evidence="2">The sequence shown here is derived from an EMBL/GenBank/DDBJ whole genome shotgun (WGS) entry which is preliminary data.</text>
</comment>
<feature type="region of interest" description="Disordered" evidence="1">
    <location>
        <begin position="32"/>
        <end position="83"/>
    </location>
</feature>
<dbReference type="AlphaFoldDB" id="A0ABD5VCG8"/>
<reference evidence="2 3" key="1">
    <citation type="journal article" date="2019" name="Int. J. Syst. Evol. Microbiol.">
        <title>The Global Catalogue of Microorganisms (GCM) 10K type strain sequencing project: providing services to taxonomists for standard genome sequencing and annotation.</title>
        <authorList>
            <consortium name="The Broad Institute Genomics Platform"/>
            <consortium name="The Broad Institute Genome Sequencing Center for Infectious Disease"/>
            <person name="Wu L."/>
            <person name="Ma J."/>
        </authorList>
    </citation>
    <scope>NUCLEOTIDE SEQUENCE [LARGE SCALE GENOMIC DNA]</scope>
    <source>
        <strain evidence="2 3">GX26</strain>
    </source>
</reference>